<dbReference type="InterPro" id="IPR007621">
    <property type="entry name" value="TPM_dom"/>
</dbReference>
<dbReference type="PANTHER" id="PTHR30373">
    <property type="entry name" value="UPF0603 PROTEIN YGCG"/>
    <property type="match status" value="1"/>
</dbReference>
<feature type="compositionally biased region" description="Gly residues" evidence="1">
    <location>
        <begin position="257"/>
        <end position="266"/>
    </location>
</feature>
<proteinExistence type="predicted"/>
<reference evidence="5 6" key="1">
    <citation type="journal article" date="2017" name="Front. Microbiol.">
        <title>New Insights into the Diversity of the Genus Faecalibacterium.</title>
        <authorList>
            <person name="Benevides L."/>
            <person name="Burman S."/>
            <person name="Martin R."/>
            <person name="Robert V."/>
            <person name="Thomas M."/>
            <person name="Miquel S."/>
            <person name="Chain F."/>
            <person name="Sokol H."/>
            <person name="Bermudez-Humaran L.G."/>
            <person name="Morrison M."/>
            <person name="Langella P."/>
            <person name="Azevedo V.A."/>
            <person name="Chatel J.M."/>
            <person name="Soares S."/>
        </authorList>
    </citation>
    <scope>NUCLEOTIDE SEQUENCE [LARGE SCALE GENOMIC DNA]</scope>
    <source>
        <strain evidence="5 6">CNCM I 4575</strain>
    </source>
</reference>
<comment type="caution">
    <text evidence="5">The sequence shown here is derived from an EMBL/GenBank/DDBJ whole genome shotgun (WGS) entry which is preliminary data.</text>
</comment>
<dbReference type="AlphaFoldDB" id="A0A2A7AMG9"/>
<dbReference type="PANTHER" id="PTHR30373:SF2">
    <property type="entry name" value="UPF0603 PROTEIN YGCG"/>
    <property type="match status" value="1"/>
</dbReference>
<keyword evidence="2" id="KW-0812">Transmembrane</keyword>
<feature type="transmembrane region" description="Helical" evidence="2">
    <location>
        <begin position="176"/>
        <end position="201"/>
    </location>
</feature>
<dbReference type="Pfam" id="PF04536">
    <property type="entry name" value="TPM_phosphatase"/>
    <property type="match status" value="1"/>
</dbReference>
<evidence type="ECO:0000256" key="3">
    <source>
        <dbReference type="SAM" id="SignalP"/>
    </source>
</evidence>
<evidence type="ECO:0000313" key="6">
    <source>
        <dbReference type="Proteomes" id="UP000220005"/>
    </source>
</evidence>
<gene>
    <name evidence="5" type="ORF">CGS58_12685</name>
</gene>
<evidence type="ECO:0000256" key="1">
    <source>
        <dbReference type="SAM" id="MobiDB-lite"/>
    </source>
</evidence>
<dbReference type="EMBL" id="NMTY01000031">
    <property type="protein sequence ID" value="PDX80394.1"/>
    <property type="molecule type" value="Genomic_DNA"/>
</dbReference>
<sequence>MTCSLRRLGAALAAAVLAVCLSLPAMASAPLVRDDYGLFDGDTLSELEAGAEEAADGHDCDVYFLTVDSIGDEDQRAYAKNYYRDNDLGSGSDRSGILFMIALGSRKYVTITYGGGVTAFTDYRIEQIEDEVVPMLSDGDYADAAQTYIDLCADTLDFYAENGEPLDYDNDPDGDLGIFGILIVVGIPSLIAAIVCSILYAQMKTAKRKTEADDYIGAGLKLRVQRDHYTHTDRVEVYDPPHEESSSSGGSSVDSDGFGGSSGGSF</sequence>
<dbReference type="Proteomes" id="UP000220005">
    <property type="component" value="Unassembled WGS sequence"/>
</dbReference>
<dbReference type="Gene3D" id="3.10.310.50">
    <property type="match status" value="1"/>
</dbReference>
<organism evidence="5 6">
    <name type="scientific">Faecalibacterium prausnitzii</name>
    <dbReference type="NCBI Taxonomy" id="853"/>
    <lineage>
        <taxon>Bacteria</taxon>
        <taxon>Bacillati</taxon>
        <taxon>Bacillota</taxon>
        <taxon>Clostridia</taxon>
        <taxon>Eubacteriales</taxon>
        <taxon>Oscillospiraceae</taxon>
        <taxon>Faecalibacterium</taxon>
    </lineage>
</organism>
<accession>A0A2A7AMG9</accession>
<feature type="domain" description="TPM" evidence="4">
    <location>
        <begin position="32"/>
        <end position="153"/>
    </location>
</feature>
<protein>
    <submittedName>
        <fullName evidence="5">Methanol dehydrogenase</fullName>
    </submittedName>
</protein>
<feature type="compositionally biased region" description="Basic and acidic residues" evidence="1">
    <location>
        <begin position="232"/>
        <end position="245"/>
    </location>
</feature>
<feature type="chain" id="PRO_5013264286" evidence="3">
    <location>
        <begin position="28"/>
        <end position="266"/>
    </location>
</feature>
<keyword evidence="3" id="KW-0732">Signal</keyword>
<name>A0A2A7AMG9_9FIRM</name>
<feature type="compositionally biased region" description="Low complexity" evidence="1">
    <location>
        <begin position="246"/>
        <end position="256"/>
    </location>
</feature>
<evidence type="ECO:0000259" key="4">
    <source>
        <dbReference type="Pfam" id="PF04536"/>
    </source>
</evidence>
<evidence type="ECO:0000313" key="5">
    <source>
        <dbReference type="EMBL" id="PDX80394.1"/>
    </source>
</evidence>
<evidence type="ECO:0000256" key="2">
    <source>
        <dbReference type="SAM" id="Phobius"/>
    </source>
</evidence>
<feature type="region of interest" description="Disordered" evidence="1">
    <location>
        <begin position="232"/>
        <end position="266"/>
    </location>
</feature>
<keyword evidence="2" id="KW-1133">Transmembrane helix</keyword>
<feature type="signal peptide" evidence="3">
    <location>
        <begin position="1"/>
        <end position="27"/>
    </location>
</feature>
<keyword evidence="2" id="KW-0472">Membrane</keyword>